<dbReference type="InterPro" id="IPR006076">
    <property type="entry name" value="FAD-dep_OxRdtase"/>
</dbReference>
<keyword evidence="1" id="KW-0560">Oxidoreductase</keyword>
<sequence>MTSETATVPGPIDAQAAAPAAEELTLPDLPPRPRLGLDLDVDVCVIGAGLAGLTVAREAALGGLSVAVLEGRQVGWNASGHQLGTVMPGFGHPIGELIARIGFEPTRELWALSKDGADYVRATAAQILGLPLTEGALEVSNVEIGDKLISRLQMLGEDFGTEVQGWQVDQVRQVLQTKRYFHAVHYPTAFQLDGRRYLRGLADLAVEAGARIYEDTPAISIDPAGIRKRIFTPQARLRASHIVLAGNVHLGAPLQRLSDTLLPIWRYAALTAPLGAKLAAAISFAGSVADTDSIDHYRIVGGDRLLWSNPETTFAVDPARFKGTIARRIRSVFPQLGEVAIDRVWSGTVGLTVHGMPQIGQLRPGLWVASGFGRQGLNTTAMAGQLIAQGLLTGDERWKAFSPFELVWAGGRIGRVAGQLIGDAVRGNAAVQGVLARRRERARARALLNEVRRQMARSAALKARQEPRLPDGGGGPG</sequence>
<evidence type="ECO:0000259" key="3">
    <source>
        <dbReference type="Pfam" id="PF01266"/>
    </source>
</evidence>
<keyword evidence="5" id="KW-1185">Reference proteome</keyword>
<protein>
    <submittedName>
        <fullName evidence="4">2Fe-2S ferredoxin</fullName>
    </submittedName>
</protein>
<gene>
    <name evidence="4" type="ORF">HNR60_002308</name>
</gene>
<dbReference type="GO" id="GO:0005737">
    <property type="term" value="C:cytoplasm"/>
    <property type="evidence" value="ECO:0007669"/>
    <property type="project" value="TreeGrafter"/>
</dbReference>
<dbReference type="Gene3D" id="3.30.9.10">
    <property type="entry name" value="D-Amino Acid Oxidase, subunit A, domain 2"/>
    <property type="match status" value="1"/>
</dbReference>
<dbReference type="PANTHER" id="PTHR13847:SF281">
    <property type="entry name" value="FAD DEPENDENT OXIDOREDUCTASE DOMAIN-CONTAINING PROTEIN"/>
    <property type="match status" value="1"/>
</dbReference>
<accession>A0A7W7Z3W9</accession>
<dbReference type="SUPFAM" id="SSF51905">
    <property type="entry name" value="FAD/NAD(P)-binding domain"/>
    <property type="match status" value="1"/>
</dbReference>
<organism evidence="4 5">
    <name type="scientific">Rhodopseudomonas rhenobacensis</name>
    <dbReference type="NCBI Taxonomy" id="87461"/>
    <lineage>
        <taxon>Bacteria</taxon>
        <taxon>Pseudomonadati</taxon>
        <taxon>Pseudomonadota</taxon>
        <taxon>Alphaproteobacteria</taxon>
        <taxon>Hyphomicrobiales</taxon>
        <taxon>Nitrobacteraceae</taxon>
        <taxon>Rhodopseudomonas</taxon>
    </lineage>
</organism>
<dbReference type="InterPro" id="IPR036188">
    <property type="entry name" value="FAD/NAD-bd_sf"/>
</dbReference>
<evidence type="ECO:0000313" key="5">
    <source>
        <dbReference type="Proteomes" id="UP000542353"/>
    </source>
</evidence>
<feature type="domain" description="FAD dependent oxidoreductase" evidence="3">
    <location>
        <begin position="42"/>
        <end position="389"/>
    </location>
</feature>
<reference evidence="4 5" key="1">
    <citation type="submission" date="2020-08" db="EMBL/GenBank/DDBJ databases">
        <title>Genomic Encyclopedia of Type Strains, Phase IV (KMG-IV): sequencing the most valuable type-strain genomes for metagenomic binning, comparative biology and taxonomic classification.</title>
        <authorList>
            <person name="Goeker M."/>
        </authorList>
    </citation>
    <scope>NUCLEOTIDE SEQUENCE [LARGE SCALE GENOMIC DNA]</scope>
    <source>
        <strain evidence="4 5">DSM 12706</strain>
    </source>
</reference>
<dbReference type="Pfam" id="PF01266">
    <property type="entry name" value="DAO"/>
    <property type="match status" value="1"/>
</dbReference>
<evidence type="ECO:0000256" key="2">
    <source>
        <dbReference type="SAM" id="MobiDB-lite"/>
    </source>
</evidence>
<dbReference type="AlphaFoldDB" id="A0A7W7Z3W9"/>
<comment type="caution">
    <text evidence="4">The sequence shown here is derived from an EMBL/GenBank/DDBJ whole genome shotgun (WGS) entry which is preliminary data.</text>
</comment>
<dbReference type="Proteomes" id="UP000542353">
    <property type="component" value="Unassembled WGS sequence"/>
</dbReference>
<dbReference type="EMBL" id="JACHIH010000012">
    <property type="protein sequence ID" value="MBB5047551.1"/>
    <property type="molecule type" value="Genomic_DNA"/>
</dbReference>
<dbReference type="PANTHER" id="PTHR13847">
    <property type="entry name" value="SARCOSINE DEHYDROGENASE-RELATED"/>
    <property type="match status" value="1"/>
</dbReference>
<dbReference type="Gene3D" id="3.50.50.60">
    <property type="entry name" value="FAD/NAD(P)-binding domain"/>
    <property type="match status" value="1"/>
</dbReference>
<evidence type="ECO:0000256" key="1">
    <source>
        <dbReference type="ARBA" id="ARBA00023002"/>
    </source>
</evidence>
<dbReference type="RefSeq" id="WP_184257489.1">
    <property type="nucleotide sequence ID" value="NZ_JACHIH010000012.1"/>
</dbReference>
<name>A0A7W7Z3W9_9BRAD</name>
<dbReference type="GO" id="GO:0016491">
    <property type="term" value="F:oxidoreductase activity"/>
    <property type="evidence" value="ECO:0007669"/>
    <property type="project" value="UniProtKB-KW"/>
</dbReference>
<proteinExistence type="predicted"/>
<feature type="region of interest" description="Disordered" evidence="2">
    <location>
        <begin position="458"/>
        <end position="477"/>
    </location>
</feature>
<evidence type="ECO:0000313" key="4">
    <source>
        <dbReference type="EMBL" id="MBB5047551.1"/>
    </source>
</evidence>